<name>A0AAV5WYI7_9BILA</name>
<accession>A0AAV5WYI7</accession>
<dbReference type="AlphaFoldDB" id="A0AAV5WYI7"/>
<comment type="caution">
    <text evidence="2">The sequence shown here is derived from an EMBL/GenBank/DDBJ whole genome shotgun (WGS) entry which is preliminary data.</text>
</comment>
<feature type="non-terminal residue" evidence="2">
    <location>
        <position position="1"/>
    </location>
</feature>
<dbReference type="PANTHER" id="PTHR46219">
    <property type="entry name" value="PROTEIN CBG11138"/>
    <property type="match status" value="1"/>
</dbReference>
<feature type="non-terminal residue" evidence="2">
    <location>
        <position position="96"/>
    </location>
</feature>
<proteinExistence type="predicted"/>
<keyword evidence="1" id="KW-0732">Signal</keyword>
<evidence type="ECO:0000256" key="1">
    <source>
        <dbReference type="SAM" id="SignalP"/>
    </source>
</evidence>
<dbReference type="EMBL" id="BTSY01000007">
    <property type="protein sequence ID" value="GMT35729.1"/>
    <property type="molecule type" value="Genomic_DNA"/>
</dbReference>
<dbReference type="PANTHER" id="PTHR46219:SF5">
    <property type="entry name" value="SHKT DOMAIN-CONTAINING PROTEIN"/>
    <property type="match status" value="1"/>
</dbReference>
<dbReference type="Proteomes" id="UP001432322">
    <property type="component" value="Unassembled WGS sequence"/>
</dbReference>
<protein>
    <recommendedName>
        <fullName evidence="4">CC chemokine</fullName>
    </recommendedName>
</protein>
<feature type="signal peptide" evidence="1">
    <location>
        <begin position="1"/>
        <end position="17"/>
    </location>
</feature>
<organism evidence="2 3">
    <name type="scientific">Pristionchus fissidentatus</name>
    <dbReference type="NCBI Taxonomy" id="1538716"/>
    <lineage>
        <taxon>Eukaryota</taxon>
        <taxon>Metazoa</taxon>
        <taxon>Ecdysozoa</taxon>
        <taxon>Nematoda</taxon>
        <taxon>Chromadorea</taxon>
        <taxon>Rhabditida</taxon>
        <taxon>Rhabditina</taxon>
        <taxon>Diplogasteromorpha</taxon>
        <taxon>Diplogasteroidea</taxon>
        <taxon>Neodiplogasteridae</taxon>
        <taxon>Pristionchus</taxon>
    </lineage>
</organism>
<gene>
    <name evidence="2" type="ORF">PFISCL1PPCAC_27026</name>
</gene>
<evidence type="ECO:0000313" key="2">
    <source>
        <dbReference type="EMBL" id="GMT35729.1"/>
    </source>
</evidence>
<keyword evidence="3" id="KW-1185">Reference proteome</keyword>
<evidence type="ECO:0000313" key="3">
    <source>
        <dbReference type="Proteomes" id="UP001432322"/>
    </source>
</evidence>
<sequence>FGLVVVLLLLSMEGVNGQSCSVPVIGPCLGTTCPAGNTCLTTMATPSCCPDANVVPDTTTTAAPTTTAPATTTAAGTTAPSANCVDLLNPSTGVSD</sequence>
<reference evidence="2" key="1">
    <citation type="submission" date="2023-10" db="EMBL/GenBank/DDBJ databases">
        <title>Genome assembly of Pristionchus species.</title>
        <authorList>
            <person name="Yoshida K."/>
            <person name="Sommer R.J."/>
        </authorList>
    </citation>
    <scope>NUCLEOTIDE SEQUENCE</scope>
    <source>
        <strain evidence="2">RS5133</strain>
    </source>
</reference>
<feature type="chain" id="PRO_5043473179" description="CC chemokine" evidence="1">
    <location>
        <begin position="18"/>
        <end position="96"/>
    </location>
</feature>
<evidence type="ECO:0008006" key="4">
    <source>
        <dbReference type="Google" id="ProtNLM"/>
    </source>
</evidence>